<protein>
    <recommendedName>
        <fullName evidence="3">DUF4258 domain-containing protein</fullName>
    </recommendedName>
</protein>
<dbReference type="Proteomes" id="UP000229782">
    <property type="component" value="Unassembled WGS sequence"/>
</dbReference>
<name>A0A2H0N381_9BACT</name>
<dbReference type="EMBL" id="PCWM01000016">
    <property type="protein sequence ID" value="PIR03352.1"/>
    <property type="molecule type" value="Genomic_DNA"/>
</dbReference>
<evidence type="ECO:0008006" key="3">
    <source>
        <dbReference type="Google" id="ProtNLM"/>
    </source>
</evidence>
<evidence type="ECO:0000313" key="1">
    <source>
        <dbReference type="EMBL" id="PIR03352.1"/>
    </source>
</evidence>
<accession>A0A2H0N381</accession>
<comment type="caution">
    <text evidence="1">The sequence shown here is derived from an EMBL/GenBank/DDBJ whole genome shotgun (WGS) entry which is preliminary data.</text>
</comment>
<proteinExistence type="predicted"/>
<dbReference type="InterPro" id="IPR025354">
    <property type="entry name" value="DUF4258"/>
</dbReference>
<gene>
    <name evidence="1" type="ORF">COV60_00790</name>
</gene>
<sequence>MNIIYSKHALVQMIHRNISKKEVEQAILSPIKEIQQTPTRCRAIYAITNNTKPMLMIVVYDIQHVGAKEIVTAFVTSKINKYL</sequence>
<organism evidence="1 2">
    <name type="scientific">Candidatus Magasanikbacteria bacterium CG11_big_fil_rev_8_21_14_0_20_43_7</name>
    <dbReference type="NCBI Taxonomy" id="1974654"/>
    <lineage>
        <taxon>Bacteria</taxon>
        <taxon>Candidatus Magasanikiibacteriota</taxon>
    </lineage>
</organism>
<dbReference type="Pfam" id="PF14076">
    <property type="entry name" value="DUF4258"/>
    <property type="match status" value="1"/>
</dbReference>
<reference evidence="1 2" key="1">
    <citation type="submission" date="2017-09" db="EMBL/GenBank/DDBJ databases">
        <title>Depth-based differentiation of microbial function through sediment-hosted aquifers and enrichment of novel symbionts in the deep terrestrial subsurface.</title>
        <authorList>
            <person name="Probst A.J."/>
            <person name="Ladd B."/>
            <person name="Jarett J.K."/>
            <person name="Geller-Mcgrath D.E."/>
            <person name="Sieber C.M."/>
            <person name="Emerson J.B."/>
            <person name="Anantharaman K."/>
            <person name="Thomas B.C."/>
            <person name="Malmstrom R."/>
            <person name="Stieglmeier M."/>
            <person name="Klingl A."/>
            <person name="Woyke T."/>
            <person name="Ryan C.M."/>
            <person name="Banfield J.F."/>
        </authorList>
    </citation>
    <scope>NUCLEOTIDE SEQUENCE [LARGE SCALE GENOMIC DNA]</scope>
    <source>
        <strain evidence="1">CG11_big_fil_rev_8_21_14_0_20_43_7</strain>
    </source>
</reference>
<dbReference type="AlphaFoldDB" id="A0A2H0N381"/>
<evidence type="ECO:0000313" key="2">
    <source>
        <dbReference type="Proteomes" id="UP000229782"/>
    </source>
</evidence>